<name>A0A0F2DZK4_9STRE</name>
<proteinExistence type="predicted"/>
<evidence type="ECO:0000313" key="1">
    <source>
        <dbReference type="EMBL" id="KJQ76453.1"/>
    </source>
</evidence>
<comment type="caution">
    <text evidence="1">The sequence shown here is derived from an EMBL/GenBank/DDBJ whole genome shotgun (WGS) entry which is preliminary data.</text>
</comment>
<protein>
    <recommendedName>
        <fullName evidence="3">Site-specific integrase</fullName>
    </recommendedName>
</protein>
<dbReference type="AlphaFoldDB" id="A0A0F2DZK4"/>
<sequence>MFFKKLDNGKYRYYEKFYHEREEKWKQVSVTLKSKSRVSQAEAKRRLALKIEKLLTAPTKEEVEKKQLEEMIFSQLLEE</sequence>
<accession>A0A0F2DZK4</accession>
<dbReference type="EMBL" id="JYGT01000007">
    <property type="protein sequence ID" value="KJQ76453.1"/>
    <property type="molecule type" value="Genomic_DNA"/>
</dbReference>
<organism evidence="1 2">
    <name type="scientific">Streptococcus infantis</name>
    <dbReference type="NCBI Taxonomy" id="68892"/>
    <lineage>
        <taxon>Bacteria</taxon>
        <taxon>Bacillati</taxon>
        <taxon>Bacillota</taxon>
        <taxon>Bacilli</taxon>
        <taxon>Lactobacillales</taxon>
        <taxon>Streptococcaceae</taxon>
        <taxon>Streptococcus</taxon>
    </lineage>
</organism>
<evidence type="ECO:0008006" key="3">
    <source>
        <dbReference type="Google" id="ProtNLM"/>
    </source>
</evidence>
<dbReference type="PATRIC" id="fig|28037.216.peg.930"/>
<evidence type="ECO:0000313" key="2">
    <source>
        <dbReference type="Proteomes" id="UP000033489"/>
    </source>
</evidence>
<dbReference type="Proteomes" id="UP000033489">
    <property type="component" value="Unassembled WGS sequence"/>
</dbReference>
<dbReference type="RefSeq" id="WP_347228081.1">
    <property type="nucleotide sequence ID" value="NZ_JYGT01000007.1"/>
</dbReference>
<reference evidence="1 2" key="1">
    <citation type="submission" date="2015-02" db="EMBL/GenBank/DDBJ databases">
        <title>Evolution of amylase-binding proteins of oral streptococcal species.</title>
        <authorList>
            <person name="Haase E.M."/>
        </authorList>
    </citation>
    <scope>NUCLEOTIDE SEQUENCE [LARGE SCALE GENOMIC DNA]</scope>
    <source>
        <strain evidence="1 2">UC921A</strain>
    </source>
</reference>
<gene>
    <name evidence="1" type="ORF">TZ94_00952</name>
</gene>